<reference evidence="9 10" key="1">
    <citation type="journal article" date="2012" name="BMC Genomics">
        <title>Genome analysis of a simultaneously predatory and prey-independent, novel Bdellovibrio bacteriovorus from the River Tiber, supports in silico predictions of both ancient and recent lateral gene transfer from diverse bacteria.</title>
        <authorList>
            <person name="Hobley L."/>
            <person name="Lerner T.R."/>
            <person name="Williams L.E."/>
            <person name="Lambert C."/>
            <person name="Till R."/>
            <person name="Milner D.S."/>
            <person name="Basford S.M."/>
            <person name="Capeness M.J."/>
            <person name="Fenton A.K."/>
            <person name="Atterbury R.J."/>
            <person name="Harris M.A."/>
            <person name="Sockett R.E."/>
        </authorList>
    </citation>
    <scope>NUCLEOTIDE SEQUENCE [LARGE SCALE GENOMIC DNA]</scope>
    <source>
        <strain evidence="9 10">Tiberius</strain>
    </source>
</reference>
<keyword evidence="4" id="KW-0238">DNA-binding</keyword>
<dbReference type="CDD" id="cd00009">
    <property type="entry name" value="AAA"/>
    <property type="match status" value="1"/>
</dbReference>
<dbReference type="Proteomes" id="UP000010074">
    <property type="component" value="Chromosome"/>
</dbReference>
<evidence type="ECO:0000256" key="6">
    <source>
        <dbReference type="PROSITE-ProRule" id="PRU00169"/>
    </source>
</evidence>
<dbReference type="HOGENOM" id="CLU_000445_0_6_7"/>
<keyword evidence="1" id="KW-0547">Nucleotide-binding</keyword>
<dbReference type="AlphaFoldDB" id="K7YSW6"/>
<dbReference type="PROSITE" id="PS50110">
    <property type="entry name" value="RESPONSE_REGULATORY"/>
    <property type="match status" value="1"/>
</dbReference>
<evidence type="ECO:0000313" key="9">
    <source>
        <dbReference type="EMBL" id="AFY02956.1"/>
    </source>
</evidence>
<feature type="domain" description="Response regulatory" evidence="8">
    <location>
        <begin position="3"/>
        <end position="120"/>
    </location>
</feature>
<proteinExistence type="predicted"/>
<dbReference type="InterPro" id="IPR025943">
    <property type="entry name" value="Sigma_54_int_dom_ATP-bd_2"/>
</dbReference>
<dbReference type="Gene3D" id="3.40.50.2300">
    <property type="match status" value="1"/>
</dbReference>
<dbReference type="InterPro" id="IPR002197">
    <property type="entry name" value="HTH_Fis"/>
</dbReference>
<dbReference type="GO" id="GO:0006355">
    <property type="term" value="P:regulation of DNA-templated transcription"/>
    <property type="evidence" value="ECO:0007669"/>
    <property type="project" value="InterPro"/>
</dbReference>
<name>K7YSW6_BDEBC</name>
<keyword evidence="5" id="KW-0804">Transcription</keyword>
<dbReference type="InterPro" id="IPR001789">
    <property type="entry name" value="Sig_transdc_resp-reg_receiver"/>
</dbReference>
<dbReference type="Gene3D" id="3.40.50.300">
    <property type="entry name" value="P-loop containing nucleotide triphosphate hydrolases"/>
    <property type="match status" value="1"/>
</dbReference>
<sequence length="507" mass="56002">MLKVLVVDDDQGLRLSVKSALSVTQRFEVDEAFDGVNAMEKVKNGDKKYDLVLLDVDMPRMNGLEALRQIKEFDPGIIVIIMTAHATFESAIQAVKDGAYNYLQKPVAGDDLLALIDKAVNAHNLISNIAASAPVMVEEGRKIIGHTSQMQKVFNIIHRLAKVETPVLIRGASGTGKELVAKAIHFNSARKDEKFVAINCSAIPENLFESELFGHEKGSFTGADQRKIGKFQFAEGGTLFLDEVGDMPQLMQVKILRVLQEKLFTPVGSNREFPTNVRIIAATNRPLEDMIKAGTFREDLFYRLNVVPIFLPALAERKDDMEHMVNIFIRKFNQAHGKRITGIAPDAMAVLKKHSWPGNIRELENVIEHAFVLEMSNVITIASLPEALLIATGTNLIDVPPVQETAQNVAAAGISSAVQAHASLGDDEDSDVGGMDLDEEDGELIAYSGENLDFNAQKEAFEKEFIIKALKTFRGRINQTALHANIPKKTLLRKIEKYGIIAKDYSN</sequence>
<protein>
    <submittedName>
        <fullName evidence="9">Transcriptional regulatory protein zraR</fullName>
    </submittedName>
</protein>
<dbReference type="InterPro" id="IPR025944">
    <property type="entry name" value="Sigma_54_int_dom_CS"/>
</dbReference>
<dbReference type="GO" id="GO:0000160">
    <property type="term" value="P:phosphorelay signal transduction system"/>
    <property type="evidence" value="ECO:0007669"/>
    <property type="project" value="InterPro"/>
</dbReference>
<dbReference type="PROSITE" id="PS50045">
    <property type="entry name" value="SIGMA54_INTERACT_4"/>
    <property type="match status" value="1"/>
</dbReference>
<keyword evidence="3" id="KW-0805">Transcription regulation</keyword>
<feature type="domain" description="Sigma-54 factor interaction" evidence="7">
    <location>
        <begin position="143"/>
        <end position="372"/>
    </location>
</feature>
<feature type="modified residue" description="4-aspartylphosphate" evidence="6">
    <location>
        <position position="55"/>
    </location>
</feature>
<evidence type="ECO:0000256" key="2">
    <source>
        <dbReference type="ARBA" id="ARBA00022840"/>
    </source>
</evidence>
<dbReference type="GO" id="GO:0043565">
    <property type="term" value="F:sequence-specific DNA binding"/>
    <property type="evidence" value="ECO:0007669"/>
    <property type="project" value="InterPro"/>
</dbReference>
<dbReference type="Gene3D" id="1.10.10.60">
    <property type="entry name" value="Homeodomain-like"/>
    <property type="match status" value="1"/>
</dbReference>
<dbReference type="Pfam" id="PF00072">
    <property type="entry name" value="Response_reg"/>
    <property type="match status" value="1"/>
</dbReference>
<dbReference type="InterPro" id="IPR009057">
    <property type="entry name" value="Homeodomain-like_sf"/>
</dbReference>
<dbReference type="KEGG" id="bbat:Bdt_3281"/>
<keyword evidence="2" id="KW-0067">ATP-binding</keyword>
<dbReference type="PANTHER" id="PTHR32071">
    <property type="entry name" value="TRANSCRIPTIONAL REGULATORY PROTEIN"/>
    <property type="match status" value="1"/>
</dbReference>
<dbReference type="InterPro" id="IPR058031">
    <property type="entry name" value="AAA_lid_NorR"/>
</dbReference>
<dbReference type="STRING" id="1069642.Bdt_3281"/>
<dbReference type="SMART" id="SM00382">
    <property type="entry name" value="AAA"/>
    <property type="match status" value="1"/>
</dbReference>
<keyword evidence="6" id="KW-0597">Phosphoprotein</keyword>
<evidence type="ECO:0000256" key="3">
    <source>
        <dbReference type="ARBA" id="ARBA00023015"/>
    </source>
</evidence>
<dbReference type="FunFam" id="3.40.50.300:FF:000006">
    <property type="entry name" value="DNA-binding transcriptional regulator NtrC"/>
    <property type="match status" value="1"/>
</dbReference>
<dbReference type="InterPro" id="IPR002078">
    <property type="entry name" value="Sigma_54_int"/>
</dbReference>
<evidence type="ECO:0000256" key="1">
    <source>
        <dbReference type="ARBA" id="ARBA00022741"/>
    </source>
</evidence>
<evidence type="ECO:0000313" key="10">
    <source>
        <dbReference type="Proteomes" id="UP000010074"/>
    </source>
</evidence>
<dbReference type="RefSeq" id="WP_015092367.1">
    <property type="nucleotide sequence ID" value="NC_019567.1"/>
</dbReference>
<dbReference type="SUPFAM" id="SSF52172">
    <property type="entry name" value="CheY-like"/>
    <property type="match status" value="1"/>
</dbReference>
<dbReference type="PATRIC" id="fig|1069642.3.peg.3247"/>
<dbReference type="Pfam" id="PF02954">
    <property type="entry name" value="HTH_8"/>
    <property type="match status" value="1"/>
</dbReference>
<gene>
    <name evidence="9" type="ORF">Bdt_3281</name>
</gene>
<dbReference type="EMBL" id="CP002930">
    <property type="protein sequence ID" value="AFY02956.1"/>
    <property type="molecule type" value="Genomic_DNA"/>
</dbReference>
<dbReference type="Pfam" id="PF25601">
    <property type="entry name" value="AAA_lid_14"/>
    <property type="match status" value="1"/>
</dbReference>
<dbReference type="InterPro" id="IPR027417">
    <property type="entry name" value="P-loop_NTPase"/>
</dbReference>
<dbReference type="SMART" id="SM00448">
    <property type="entry name" value="REC"/>
    <property type="match status" value="1"/>
</dbReference>
<organism evidence="9 10">
    <name type="scientific">Bdellovibrio bacteriovorus str. Tiberius</name>
    <dbReference type="NCBI Taxonomy" id="1069642"/>
    <lineage>
        <taxon>Bacteria</taxon>
        <taxon>Pseudomonadati</taxon>
        <taxon>Bdellovibrionota</taxon>
        <taxon>Bdellovibrionia</taxon>
        <taxon>Bdellovibrionales</taxon>
        <taxon>Pseudobdellovibrionaceae</taxon>
        <taxon>Bdellovibrio</taxon>
    </lineage>
</organism>
<dbReference type="SUPFAM" id="SSF52540">
    <property type="entry name" value="P-loop containing nucleoside triphosphate hydrolases"/>
    <property type="match status" value="1"/>
</dbReference>
<dbReference type="GO" id="GO:0005524">
    <property type="term" value="F:ATP binding"/>
    <property type="evidence" value="ECO:0007669"/>
    <property type="project" value="UniProtKB-KW"/>
</dbReference>
<dbReference type="InterPro" id="IPR003593">
    <property type="entry name" value="AAA+_ATPase"/>
</dbReference>
<dbReference type="SUPFAM" id="SSF46689">
    <property type="entry name" value="Homeodomain-like"/>
    <property type="match status" value="1"/>
</dbReference>
<evidence type="ECO:0000256" key="4">
    <source>
        <dbReference type="ARBA" id="ARBA00023125"/>
    </source>
</evidence>
<dbReference type="Pfam" id="PF00158">
    <property type="entry name" value="Sigma54_activat"/>
    <property type="match status" value="1"/>
</dbReference>
<dbReference type="PROSITE" id="PS00688">
    <property type="entry name" value="SIGMA54_INTERACT_3"/>
    <property type="match status" value="1"/>
</dbReference>
<dbReference type="Gene3D" id="1.10.8.60">
    <property type="match status" value="1"/>
</dbReference>
<accession>K7YSW6</accession>
<dbReference type="PROSITE" id="PS00676">
    <property type="entry name" value="SIGMA54_INTERACT_2"/>
    <property type="match status" value="1"/>
</dbReference>
<evidence type="ECO:0000256" key="5">
    <source>
        <dbReference type="ARBA" id="ARBA00023163"/>
    </source>
</evidence>
<evidence type="ECO:0000259" key="8">
    <source>
        <dbReference type="PROSITE" id="PS50110"/>
    </source>
</evidence>
<evidence type="ECO:0000259" key="7">
    <source>
        <dbReference type="PROSITE" id="PS50045"/>
    </source>
</evidence>
<dbReference type="InterPro" id="IPR011006">
    <property type="entry name" value="CheY-like_superfamily"/>
</dbReference>